<sequence>MPSSFLRNLAKCRIYAVHRHSLFTVRNIQCPEGLVDPPPVRRNYRLISGHLSSTEPIYFPDRTALSPITRSFQEVRIDAIDKQLPRNSGYTGKGS</sequence>
<evidence type="ECO:0000313" key="1">
    <source>
        <dbReference type="EMBL" id="EKC32711.1"/>
    </source>
</evidence>
<dbReference type="EMBL" id="JH816167">
    <property type="protein sequence ID" value="EKC32711.1"/>
    <property type="molecule type" value="Genomic_DNA"/>
</dbReference>
<reference evidence="1" key="1">
    <citation type="journal article" date="2012" name="Nature">
        <title>The oyster genome reveals stress adaptation and complexity of shell formation.</title>
        <authorList>
            <person name="Zhang G."/>
            <person name="Fang X."/>
            <person name="Guo X."/>
            <person name="Li L."/>
            <person name="Luo R."/>
            <person name="Xu F."/>
            <person name="Yang P."/>
            <person name="Zhang L."/>
            <person name="Wang X."/>
            <person name="Qi H."/>
            <person name="Xiong Z."/>
            <person name="Que H."/>
            <person name="Xie Y."/>
            <person name="Holland P.W."/>
            <person name="Paps J."/>
            <person name="Zhu Y."/>
            <person name="Wu F."/>
            <person name="Chen Y."/>
            <person name="Wang J."/>
            <person name="Peng C."/>
            <person name="Meng J."/>
            <person name="Yang L."/>
            <person name="Liu J."/>
            <person name="Wen B."/>
            <person name="Zhang N."/>
            <person name="Huang Z."/>
            <person name="Zhu Q."/>
            <person name="Feng Y."/>
            <person name="Mount A."/>
            <person name="Hedgecock D."/>
            <person name="Xu Z."/>
            <person name="Liu Y."/>
            <person name="Domazet-Loso T."/>
            <person name="Du Y."/>
            <person name="Sun X."/>
            <person name="Zhang S."/>
            <person name="Liu B."/>
            <person name="Cheng P."/>
            <person name="Jiang X."/>
            <person name="Li J."/>
            <person name="Fan D."/>
            <person name="Wang W."/>
            <person name="Fu W."/>
            <person name="Wang T."/>
            <person name="Wang B."/>
            <person name="Zhang J."/>
            <person name="Peng Z."/>
            <person name="Li Y."/>
            <person name="Li N."/>
            <person name="Wang J."/>
            <person name="Chen M."/>
            <person name="He Y."/>
            <person name="Tan F."/>
            <person name="Song X."/>
            <person name="Zheng Q."/>
            <person name="Huang R."/>
            <person name="Yang H."/>
            <person name="Du X."/>
            <person name="Chen L."/>
            <person name="Yang M."/>
            <person name="Gaffney P.M."/>
            <person name="Wang S."/>
            <person name="Luo L."/>
            <person name="She Z."/>
            <person name="Ming Y."/>
            <person name="Huang W."/>
            <person name="Zhang S."/>
            <person name="Huang B."/>
            <person name="Zhang Y."/>
            <person name="Qu T."/>
            <person name="Ni P."/>
            <person name="Miao G."/>
            <person name="Wang J."/>
            <person name="Wang Q."/>
            <person name="Steinberg C.E."/>
            <person name="Wang H."/>
            <person name="Li N."/>
            <person name="Qian L."/>
            <person name="Zhang G."/>
            <person name="Li Y."/>
            <person name="Yang H."/>
            <person name="Liu X."/>
            <person name="Wang J."/>
            <person name="Yin Y."/>
            <person name="Wang J."/>
        </authorList>
    </citation>
    <scope>NUCLEOTIDE SEQUENCE [LARGE SCALE GENOMIC DNA]</scope>
    <source>
        <strain evidence="1">05x7-T-G4-1.051#20</strain>
    </source>
</reference>
<dbReference type="AlphaFoldDB" id="K1RF35"/>
<accession>K1RF35</accession>
<dbReference type="InParanoid" id="K1RF35"/>
<proteinExistence type="predicted"/>
<organism evidence="1">
    <name type="scientific">Magallana gigas</name>
    <name type="common">Pacific oyster</name>
    <name type="synonym">Crassostrea gigas</name>
    <dbReference type="NCBI Taxonomy" id="29159"/>
    <lineage>
        <taxon>Eukaryota</taxon>
        <taxon>Metazoa</taxon>
        <taxon>Spiralia</taxon>
        <taxon>Lophotrochozoa</taxon>
        <taxon>Mollusca</taxon>
        <taxon>Bivalvia</taxon>
        <taxon>Autobranchia</taxon>
        <taxon>Pteriomorphia</taxon>
        <taxon>Ostreida</taxon>
        <taxon>Ostreoidea</taxon>
        <taxon>Ostreidae</taxon>
        <taxon>Magallana</taxon>
    </lineage>
</organism>
<name>K1RF35_MAGGI</name>
<dbReference type="HOGENOM" id="CLU_2374803_0_0_1"/>
<gene>
    <name evidence="1" type="ORF">CGI_10024089</name>
</gene>
<protein>
    <submittedName>
        <fullName evidence="1">Uncharacterized protein</fullName>
    </submittedName>
</protein>